<dbReference type="PROSITE" id="PS01124">
    <property type="entry name" value="HTH_ARAC_FAMILY_2"/>
    <property type="match status" value="1"/>
</dbReference>
<dbReference type="InterPro" id="IPR009057">
    <property type="entry name" value="Homeodomain-like_sf"/>
</dbReference>
<dbReference type="InterPro" id="IPR050204">
    <property type="entry name" value="AraC_XylS_family_regulators"/>
</dbReference>
<dbReference type="Pfam" id="PF14525">
    <property type="entry name" value="AraC_binding_2"/>
    <property type="match status" value="1"/>
</dbReference>
<dbReference type="SMART" id="SM00342">
    <property type="entry name" value="HTH_ARAC"/>
    <property type="match status" value="1"/>
</dbReference>
<dbReference type="InterPro" id="IPR035418">
    <property type="entry name" value="AraC-bd_2"/>
</dbReference>
<dbReference type="Proteomes" id="UP000663583">
    <property type="component" value="Chromosome"/>
</dbReference>
<dbReference type="InterPro" id="IPR018060">
    <property type="entry name" value="HTH_AraC"/>
</dbReference>
<organism evidence="5 6">
    <name type="scientific">Mycobacterium kubicae</name>
    <dbReference type="NCBI Taxonomy" id="120959"/>
    <lineage>
        <taxon>Bacteria</taxon>
        <taxon>Bacillati</taxon>
        <taxon>Actinomycetota</taxon>
        <taxon>Actinomycetes</taxon>
        <taxon>Mycobacteriales</taxon>
        <taxon>Mycobacteriaceae</taxon>
        <taxon>Mycobacterium</taxon>
        <taxon>Mycobacterium simiae complex</taxon>
    </lineage>
</organism>
<accession>A0AAX1JD49</accession>
<keyword evidence="3" id="KW-0804">Transcription</keyword>
<dbReference type="SUPFAM" id="SSF46689">
    <property type="entry name" value="Homeodomain-like"/>
    <property type="match status" value="1"/>
</dbReference>
<dbReference type="EMBL" id="CP065047">
    <property type="protein sequence ID" value="QPI38310.1"/>
    <property type="molecule type" value="Genomic_DNA"/>
</dbReference>
<dbReference type="PANTHER" id="PTHR46796">
    <property type="entry name" value="HTH-TYPE TRANSCRIPTIONAL ACTIVATOR RHAS-RELATED"/>
    <property type="match status" value="1"/>
</dbReference>
<dbReference type="AlphaFoldDB" id="A0AAX1JD49"/>
<dbReference type="PANTHER" id="PTHR46796:SF12">
    <property type="entry name" value="HTH-TYPE DNA-BINDING TRANSCRIPTIONAL ACTIVATOR EUTR"/>
    <property type="match status" value="1"/>
</dbReference>
<proteinExistence type="predicted"/>
<evidence type="ECO:0000256" key="2">
    <source>
        <dbReference type="ARBA" id="ARBA00023125"/>
    </source>
</evidence>
<keyword evidence="2" id="KW-0238">DNA-binding</keyword>
<evidence type="ECO:0000313" key="6">
    <source>
        <dbReference type="Proteomes" id="UP000663583"/>
    </source>
</evidence>
<dbReference type="Gene3D" id="1.10.10.60">
    <property type="entry name" value="Homeodomain-like"/>
    <property type="match status" value="1"/>
</dbReference>
<reference evidence="5" key="1">
    <citation type="submission" date="2020-11" db="EMBL/GenBank/DDBJ databases">
        <title>Intraspecies plasmid and genomic variation of Mycobacterium kubicae revealed by the complete genome sequences of two clinical isolates.</title>
        <authorList>
            <person name="Hendrix J.R."/>
            <person name="Epperson L.E."/>
            <person name="Honda J.R."/>
            <person name="Strong M."/>
        </authorList>
    </citation>
    <scope>NUCLEOTIDE SEQUENCE</scope>
    <source>
        <strain evidence="5">JCM 13573</strain>
    </source>
</reference>
<dbReference type="RefSeq" id="WP_163703760.1">
    <property type="nucleotide sequence ID" value="NZ_BLKU01000001.1"/>
</dbReference>
<sequence length="324" mass="35678">MRTLTPVPTFDDLALACCGRRHVDLVSDPKSFSLCRRAGRLGPVTVSELVVGSDISMDSRGCHDTYQVLVLQNGRVEGLYKGAAVSVGPGATTVLAPQRQHTNRCATRWTAGTKMMCLTIDRHAVDEALSDALGYRATSQIDSSPSLPAHTPPVQGWVTMLGLFTEQILRQDGLLTQPLVGMPFVDSLVRGFLLAAPHPHREAVVCHERPTAPRAIRTAIEYIEQEAHSPLTLSSIASHSHLSVRTLQYGFRRYLETSPMAYLREVRLRRTHQTLLEADPSVVTVAAVASRWGFANLGRFAATYSARYHEKPAETLRRSASRRT</sequence>
<gene>
    <name evidence="5" type="ORF">I2456_01735</name>
</gene>
<evidence type="ECO:0000256" key="3">
    <source>
        <dbReference type="ARBA" id="ARBA00023163"/>
    </source>
</evidence>
<dbReference type="GO" id="GO:0003700">
    <property type="term" value="F:DNA-binding transcription factor activity"/>
    <property type="evidence" value="ECO:0007669"/>
    <property type="project" value="InterPro"/>
</dbReference>
<feature type="domain" description="HTH araC/xylS-type" evidence="4">
    <location>
        <begin position="217"/>
        <end position="318"/>
    </location>
</feature>
<dbReference type="Pfam" id="PF12833">
    <property type="entry name" value="HTH_18"/>
    <property type="match status" value="1"/>
</dbReference>
<evidence type="ECO:0000259" key="4">
    <source>
        <dbReference type="PROSITE" id="PS01124"/>
    </source>
</evidence>
<dbReference type="GO" id="GO:0043565">
    <property type="term" value="F:sequence-specific DNA binding"/>
    <property type="evidence" value="ECO:0007669"/>
    <property type="project" value="InterPro"/>
</dbReference>
<keyword evidence="1" id="KW-0805">Transcription regulation</keyword>
<evidence type="ECO:0000256" key="1">
    <source>
        <dbReference type="ARBA" id="ARBA00023015"/>
    </source>
</evidence>
<protein>
    <submittedName>
        <fullName evidence="5">AraC family transcriptional regulator</fullName>
    </submittedName>
</protein>
<evidence type="ECO:0000313" key="5">
    <source>
        <dbReference type="EMBL" id="QPI38310.1"/>
    </source>
</evidence>
<name>A0AAX1JD49_9MYCO</name>
<dbReference type="KEGG" id="mku:I2456_01735"/>